<protein>
    <submittedName>
        <fullName evidence="1">Uncharacterized protein</fullName>
    </submittedName>
</protein>
<sequence>MIIVIDRLKDCTEGKHHLLLGWLLGVPFFLAYILKQSSHCSIWRSYYQFRIMPIRASKRCKFKEMTPWFQKVTGIFRGDFYKVAFWTAVLPLDVAKTIIQTSPDKSSTRNPFLILYSVRCPVPFSSGSFSRELSGKLMDENARDKP</sequence>
<keyword evidence="2" id="KW-1185">Reference proteome</keyword>
<organism evidence="1 2">
    <name type="scientific">Salix udensis</name>
    <dbReference type="NCBI Taxonomy" id="889485"/>
    <lineage>
        <taxon>Eukaryota</taxon>
        <taxon>Viridiplantae</taxon>
        <taxon>Streptophyta</taxon>
        <taxon>Embryophyta</taxon>
        <taxon>Tracheophyta</taxon>
        <taxon>Spermatophyta</taxon>
        <taxon>Magnoliopsida</taxon>
        <taxon>eudicotyledons</taxon>
        <taxon>Gunneridae</taxon>
        <taxon>Pentapetalae</taxon>
        <taxon>rosids</taxon>
        <taxon>fabids</taxon>
        <taxon>Malpighiales</taxon>
        <taxon>Salicaceae</taxon>
        <taxon>Saliceae</taxon>
        <taxon>Salix</taxon>
    </lineage>
</organism>
<evidence type="ECO:0000313" key="2">
    <source>
        <dbReference type="Proteomes" id="UP001162972"/>
    </source>
</evidence>
<proteinExistence type="predicted"/>
<dbReference type="EMBL" id="JAPFFJ010000018">
    <property type="protein sequence ID" value="KAJ6402108.1"/>
    <property type="molecule type" value="Genomic_DNA"/>
</dbReference>
<dbReference type="AlphaFoldDB" id="A0AAD6JCF9"/>
<dbReference type="Proteomes" id="UP001162972">
    <property type="component" value="Chromosome 4"/>
</dbReference>
<accession>A0AAD6JCF9</accession>
<name>A0AAD6JCF9_9ROSI</name>
<gene>
    <name evidence="1" type="ORF">OIU84_014230</name>
</gene>
<reference evidence="1 2" key="1">
    <citation type="journal article" date="2023" name="Int. J. Mol. Sci.">
        <title>De Novo Assembly and Annotation of 11 Diverse Shrub Willow (Salix) Genomes Reveals Novel Gene Organization in Sex-Linked Regions.</title>
        <authorList>
            <person name="Hyden B."/>
            <person name="Feng K."/>
            <person name="Yates T.B."/>
            <person name="Jawdy S."/>
            <person name="Cereghino C."/>
            <person name="Smart L.B."/>
            <person name="Muchero W."/>
        </authorList>
    </citation>
    <scope>NUCLEOTIDE SEQUENCE [LARGE SCALE GENOMIC DNA]</scope>
    <source>
        <tissue evidence="1">Shoot tip</tissue>
    </source>
</reference>
<evidence type="ECO:0000313" key="1">
    <source>
        <dbReference type="EMBL" id="KAJ6402108.1"/>
    </source>
</evidence>
<comment type="caution">
    <text evidence="1">The sequence shown here is derived from an EMBL/GenBank/DDBJ whole genome shotgun (WGS) entry which is preliminary data.</text>
</comment>